<dbReference type="AlphaFoldDB" id="A0AAD8NRI8"/>
<sequence>MKHLTIKSGRYYQISSNRVLYQFSRNGCARLCVPEPTGKGNLLIMSNEFGCEKPPLYKIAGCLRWLIVTVDATSTGVRHVRTHF</sequence>
<evidence type="ECO:0000313" key="1">
    <source>
        <dbReference type="EMBL" id="KAK1418126.1"/>
    </source>
</evidence>
<dbReference type="EMBL" id="JAUHHV010000007">
    <property type="protein sequence ID" value="KAK1418126.1"/>
    <property type="molecule type" value="Genomic_DNA"/>
</dbReference>
<keyword evidence="2" id="KW-1185">Reference proteome</keyword>
<protein>
    <submittedName>
        <fullName evidence="1">Uncharacterized protein</fullName>
    </submittedName>
</protein>
<name>A0AAD8NRI8_TARER</name>
<accession>A0AAD8NRI8</accession>
<comment type="caution">
    <text evidence="1">The sequence shown here is derived from an EMBL/GenBank/DDBJ whole genome shotgun (WGS) entry which is preliminary data.</text>
</comment>
<dbReference type="Proteomes" id="UP001229421">
    <property type="component" value="Unassembled WGS sequence"/>
</dbReference>
<gene>
    <name evidence="1" type="ORF">QVD17_27265</name>
</gene>
<evidence type="ECO:0000313" key="2">
    <source>
        <dbReference type="Proteomes" id="UP001229421"/>
    </source>
</evidence>
<proteinExistence type="predicted"/>
<organism evidence="1 2">
    <name type="scientific">Tagetes erecta</name>
    <name type="common">African marigold</name>
    <dbReference type="NCBI Taxonomy" id="13708"/>
    <lineage>
        <taxon>Eukaryota</taxon>
        <taxon>Viridiplantae</taxon>
        <taxon>Streptophyta</taxon>
        <taxon>Embryophyta</taxon>
        <taxon>Tracheophyta</taxon>
        <taxon>Spermatophyta</taxon>
        <taxon>Magnoliopsida</taxon>
        <taxon>eudicotyledons</taxon>
        <taxon>Gunneridae</taxon>
        <taxon>Pentapetalae</taxon>
        <taxon>asterids</taxon>
        <taxon>campanulids</taxon>
        <taxon>Asterales</taxon>
        <taxon>Asteraceae</taxon>
        <taxon>Asteroideae</taxon>
        <taxon>Heliantheae alliance</taxon>
        <taxon>Tageteae</taxon>
        <taxon>Tagetes</taxon>
    </lineage>
</organism>
<reference evidence="1" key="1">
    <citation type="journal article" date="2023" name="bioRxiv">
        <title>Improved chromosome-level genome assembly for marigold (Tagetes erecta).</title>
        <authorList>
            <person name="Jiang F."/>
            <person name="Yuan L."/>
            <person name="Wang S."/>
            <person name="Wang H."/>
            <person name="Xu D."/>
            <person name="Wang A."/>
            <person name="Fan W."/>
        </authorList>
    </citation>
    <scope>NUCLEOTIDE SEQUENCE</scope>
    <source>
        <strain evidence="1">WSJ</strain>
        <tissue evidence="1">Leaf</tissue>
    </source>
</reference>